<reference evidence="1 2" key="1">
    <citation type="journal article" date="2013" name="BMC Genomics">
        <title>The miniature genome of a carnivorous plant Genlisea aurea contains a low number of genes and short non-coding sequences.</title>
        <authorList>
            <person name="Leushkin E.V."/>
            <person name="Sutormin R.A."/>
            <person name="Nabieva E.R."/>
            <person name="Penin A.A."/>
            <person name="Kondrashov A.S."/>
            <person name="Logacheva M.D."/>
        </authorList>
    </citation>
    <scope>NUCLEOTIDE SEQUENCE [LARGE SCALE GENOMIC DNA]</scope>
</reference>
<gene>
    <name evidence="1" type="ORF">M569_09874</name>
</gene>
<dbReference type="OrthoDB" id="1869053at2759"/>
<evidence type="ECO:0000313" key="2">
    <source>
        <dbReference type="Proteomes" id="UP000015453"/>
    </source>
</evidence>
<dbReference type="AlphaFoldDB" id="S8CJQ8"/>
<dbReference type="Proteomes" id="UP000015453">
    <property type="component" value="Unassembled WGS sequence"/>
</dbReference>
<feature type="non-terminal residue" evidence="1">
    <location>
        <position position="99"/>
    </location>
</feature>
<dbReference type="EMBL" id="AUSU01004532">
    <property type="protein sequence ID" value="EPS64906.1"/>
    <property type="molecule type" value="Genomic_DNA"/>
</dbReference>
<sequence>SNENLSQKLIPLNGCCNSSASELLNNRWNAAMNAYDNLPEDSLERPVLYESNNAAASASSSPWRYSVFPQHLMINPNGGGEVHRDFFAELRAAIDSAGN</sequence>
<accession>S8CJQ8</accession>
<evidence type="ECO:0000313" key="1">
    <source>
        <dbReference type="EMBL" id="EPS64906.1"/>
    </source>
</evidence>
<feature type="non-terminal residue" evidence="1">
    <location>
        <position position="1"/>
    </location>
</feature>
<dbReference type="PANTHER" id="PTHR36032:SF1">
    <property type="entry name" value="PHOSPHOPANTOTHENATE--CYSTEINE LIGASE 2"/>
    <property type="match status" value="1"/>
</dbReference>
<dbReference type="PANTHER" id="PTHR36032">
    <property type="entry name" value="PHOSPHOPANTOTHENATE--CYSTEINE LIGASE 2"/>
    <property type="match status" value="1"/>
</dbReference>
<proteinExistence type="predicted"/>
<protein>
    <submittedName>
        <fullName evidence="1">Uncharacterized protein</fullName>
    </submittedName>
</protein>
<keyword evidence="2" id="KW-1185">Reference proteome</keyword>
<name>S8CJQ8_9LAMI</name>
<organism evidence="1 2">
    <name type="scientific">Genlisea aurea</name>
    <dbReference type="NCBI Taxonomy" id="192259"/>
    <lineage>
        <taxon>Eukaryota</taxon>
        <taxon>Viridiplantae</taxon>
        <taxon>Streptophyta</taxon>
        <taxon>Embryophyta</taxon>
        <taxon>Tracheophyta</taxon>
        <taxon>Spermatophyta</taxon>
        <taxon>Magnoliopsida</taxon>
        <taxon>eudicotyledons</taxon>
        <taxon>Gunneridae</taxon>
        <taxon>Pentapetalae</taxon>
        <taxon>asterids</taxon>
        <taxon>lamiids</taxon>
        <taxon>Lamiales</taxon>
        <taxon>Lentibulariaceae</taxon>
        <taxon>Genlisea</taxon>
    </lineage>
</organism>
<comment type="caution">
    <text evidence="1">The sequence shown here is derived from an EMBL/GenBank/DDBJ whole genome shotgun (WGS) entry which is preliminary data.</text>
</comment>